<dbReference type="CDD" id="cd03228">
    <property type="entry name" value="ABCC_MRP_Like"/>
    <property type="match status" value="1"/>
</dbReference>
<dbReference type="GO" id="GO:0005886">
    <property type="term" value="C:plasma membrane"/>
    <property type="evidence" value="ECO:0007669"/>
    <property type="project" value="UniProtKB-SubCell"/>
</dbReference>
<keyword evidence="5 7" id="KW-1133">Transmembrane helix</keyword>
<dbReference type="GO" id="GO:0015421">
    <property type="term" value="F:ABC-type oligopeptide transporter activity"/>
    <property type="evidence" value="ECO:0007669"/>
    <property type="project" value="TreeGrafter"/>
</dbReference>
<evidence type="ECO:0000259" key="8">
    <source>
        <dbReference type="PROSITE" id="PS50893"/>
    </source>
</evidence>
<comment type="subcellular location">
    <subcellularLocation>
        <location evidence="1">Cell membrane</location>
        <topology evidence="1">Multi-pass membrane protein</topology>
    </subcellularLocation>
</comment>
<dbReference type="InterPro" id="IPR003593">
    <property type="entry name" value="AAA+_ATPase"/>
</dbReference>
<evidence type="ECO:0000256" key="6">
    <source>
        <dbReference type="ARBA" id="ARBA00023136"/>
    </source>
</evidence>
<evidence type="ECO:0000313" key="10">
    <source>
        <dbReference type="EMBL" id="EEW36931.1"/>
    </source>
</evidence>
<evidence type="ECO:0000313" key="11">
    <source>
        <dbReference type="Proteomes" id="UP000005926"/>
    </source>
</evidence>
<dbReference type="Gene3D" id="3.40.50.300">
    <property type="entry name" value="P-loop containing nucleotide triphosphate hydrolases"/>
    <property type="match status" value="1"/>
</dbReference>
<gene>
    <name evidence="10" type="ORF">HMPREF0444_1149</name>
</gene>
<dbReference type="InterPro" id="IPR017871">
    <property type="entry name" value="ABC_transporter-like_CS"/>
</dbReference>
<dbReference type="AlphaFoldDB" id="C8NGV4"/>
<name>C8NGV4_9LACT</name>
<dbReference type="Pfam" id="PF00005">
    <property type="entry name" value="ABC_tran"/>
    <property type="match status" value="1"/>
</dbReference>
<dbReference type="Gene3D" id="1.20.1560.10">
    <property type="entry name" value="ABC transporter type 1, transmembrane domain"/>
    <property type="match status" value="1"/>
</dbReference>
<dbReference type="STRING" id="638301.HMPREF0444_1149"/>
<dbReference type="GeneID" id="78411903"/>
<organism evidence="10 11">
    <name type="scientific">Granulicatella adiacens ATCC 49175</name>
    <dbReference type="NCBI Taxonomy" id="638301"/>
    <lineage>
        <taxon>Bacteria</taxon>
        <taxon>Bacillati</taxon>
        <taxon>Bacillota</taxon>
        <taxon>Bacilli</taxon>
        <taxon>Lactobacillales</taxon>
        <taxon>Carnobacteriaceae</taxon>
        <taxon>Granulicatella</taxon>
    </lineage>
</organism>
<evidence type="ECO:0000256" key="3">
    <source>
        <dbReference type="ARBA" id="ARBA00022741"/>
    </source>
</evidence>
<keyword evidence="11" id="KW-1185">Reference proteome</keyword>
<dbReference type="Proteomes" id="UP000005926">
    <property type="component" value="Unassembled WGS sequence"/>
</dbReference>
<keyword evidence="3" id="KW-0547">Nucleotide-binding</keyword>
<dbReference type="PROSITE" id="PS00211">
    <property type="entry name" value="ABC_TRANSPORTER_1"/>
    <property type="match status" value="1"/>
</dbReference>
<evidence type="ECO:0000259" key="9">
    <source>
        <dbReference type="PROSITE" id="PS50929"/>
    </source>
</evidence>
<keyword evidence="4 10" id="KW-0067">ATP-binding</keyword>
<dbReference type="Pfam" id="PF00664">
    <property type="entry name" value="ABC_membrane"/>
    <property type="match status" value="1"/>
</dbReference>
<feature type="domain" description="ABC transmembrane type-1" evidence="9">
    <location>
        <begin position="13"/>
        <end position="294"/>
    </location>
</feature>
<keyword evidence="2 7" id="KW-0812">Transmembrane</keyword>
<evidence type="ECO:0000256" key="1">
    <source>
        <dbReference type="ARBA" id="ARBA00004651"/>
    </source>
</evidence>
<dbReference type="SMART" id="SM00382">
    <property type="entry name" value="AAA"/>
    <property type="match status" value="1"/>
</dbReference>
<dbReference type="SUPFAM" id="SSF52540">
    <property type="entry name" value="P-loop containing nucleoside triphosphate hydrolases"/>
    <property type="match status" value="1"/>
</dbReference>
<dbReference type="RefSeq" id="WP_005607359.1">
    <property type="nucleotide sequence ID" value="NZ_CP102283.1"/>
</dbReference>
<dbReference type="InterPro" id="IPR003439">
    <property type="entry name" value="ABC_transporter-like_ATP-bd"/>
</dbReference>
<evidence type="ECO:0000256" key="5">
    <source>
        <dbReference type="ARBA" id="ARBA00022989"/>
    </source>
</evidence>
<dbReference type="PANTHER" id="PTHR43394:SF1">
    <property type="entry name" value="ATP-BINDING CASSETTE SUB-FAMILY B MEMBER 10, MITOCHONDRIAL"/>
    <property type="match status" value="1"/>
</dbReference>
<evidence type="ECO:0000256" key="7">
    <source>
        <dbReference type="SAM" id="Phobius"/>
    </source>
</evidence>
<dbReference type="SUPFAM" id="SSF90123">
    <property type="entry name" value="ABC transporter transmembrane region"/>
    <property type="match status" value="1"/>
</dbReference>
<feature type="transmembrane region" description="Helical" evidence="7">
    <location>
        <begin position="123"/>
        <end position="145"/>
    </location>
</feature>
<feature type="transmembrane region" description="Helical" evidence="7">
    <location>
        <begin position="52"/>
        <end position="70"/>
    </location>
</feature>
<dbReference type="InterPro" id="IPR039421">
    <property type="entry name" value="Type_1_exporter"/>
</dbReference>
<dbReference type="InterPro" id="IPR036640">
    <property type="entry name" value="ABC1_TM_sf"/>
</dbReference>
<dbReference type="InterPro" id="IPR027417">
    <property type="entry name" value="P-loop_NTPase"/>
</dbReference>
<dbReference type="HOGENOM" id="CLU_000604_84_3_9"/>
<feature type="transmembrane region" description="Helical" evidence="7">
    <location>
        <begin position="235"/>
        <end position="259"/>
    </location>
</feature>
<dbReference type="GO" id="GO:0005524">
    <property type="term" value="F:ATP binding"/>
    <property type="evidence" value="ECO:0007669"/>
    <property type="project" value="UniProtKB-KW"/>
</dbReference>
<evidence type="ECO:0000256" key="4">
    <source>
        <dbReference type="ARBA" id="ARBA00022840"/>
    </source>
</evidence>
<dbReference type="eggNOG" id="COG1132">
    <property type="taxonomic scope" value="Bacteria"/>
</dbReference>
<proteinExistence type="predicted"/>
<dbReference type="InterPro" id="IPR011527">
    <property type="entry name" value="ABC1_TM_dom"/>
</dbReference>
<dbReference type="PROSITE" id="PS50893">
    <property type="entry name" value="ABC_TRANSPORTER_2"/>
    <property type="match status" value="1"/>
</dbReference>
<dbReference type="GO" id="GO:0016887">
    <property type="term" value="F:ATP hydrolysis activity"/>
    <property type="evidence" value="ECO:0007669"/>
    <property type="project" value="InterPro"/>
</dbReference>
<dbReference type="PROSITE" id="PS50929">
    <property type="entry name" value="ABC_TM1F"/>
    <property type="match status" value="1"/>
</dbReference>
<reference evidence="10 11" key="1">
    <citation type="submission" date="2009-08" db="EMBL/GenBank/DDBJ databases">
        <authorList>
            <person name="Muzny D."/>
            <person name="Qin X."/>
            <person name="Deng J."/>
            <person name="Jiang H."/>
            <person name="Liu Y."/>
            <person name="Qu J."/>
            <person name="Song X.-Z."/>
            <person name="Zhang L."/>
            <person name="Thornton R."/>
            <person name="Coyle M."/>
            <person name="Francisco L."/>
            <person name="Jackson L."/>
            <person name="Javaid M."/>
            <person name="Korchina V."/>
            <person name="Kovar C."/>
            <person name="Mata R."/>
            <person name="Mathew T."/>
            <person name="Ngo R."/>
            <person name="Nguyen L."/>
            <person name="Nguyen N."/>
            <person name="Okwuonu G."/>
            <person name="Ongeri F."/>
            <person name="Pham C."/>
            <person name="Simmons D."/>
            <person name="Wilczek-Boney K."/>
            <person name="Hale W."/>
            <person name="Jakkamsetti A."/>
            <person name="Pham P."/>
            <person name="Ruth R."/>
            <person name="San Lucas F."/>
            <person name="Warren J."/>
            <person name="Zhang J."/>
            <person name="Zhao Z."/>
            <person name="Zhou C."/>
            <person name="Zhu D."/>
            <person name="Lee S."/>
            <person name="Bess C."/>
            <person name="Blankenburg K."/>
            <person name="Forbes L."/>
            <person name="Fu Q."/>
            <person name="Gubbala S."/>
            <person name="Hirani K."/>
            <person name="Jayaseelan J.C."/>
            <person name="Lara F."/>
            <person name="Munidasa M."/>
            <person name="Palculict T."/>
            <person name="Patil S."/>
            <person name="Pu L.-L."/>
            <person name="Saada N."/>
            <person name="Tang L."/>
            <person name="Weissenberger G."/>
            <person name="Zhu Y."/>
            <person name="Hemphill L."/>
            <person name="Shang Y."/>
            <person name="Youmans B."/>
            <person name="Ayvaz T."/>
            <person name="Ross M."/>
            <person name="Santibanez J."/>
            <person name="Aqrawi P."/>
            <person name="Gross S."/>
            <person name="Joshi V."/>
            <person name="Fowler G."/>
            <person name="Nazareth L."/>
            <person name="Reid J."/>
            <person name="Worley K."/>
            <person name="Petrosino J."/>
            <person name="Highlander S."/>
            <person name="Gibbs R."/>
        </authorList>
    </citation>
    <scope>NUCLEOTIDE SEQUENCE [LARGE SCALE GENOMIC DNA]</scope>
    <source>
        <strain evidence="10 11">ATCC 49175</strain>
    </source>
</reference>
<feature type="transmembrane region" description="Helical" evidence="7">
    <location>
        <begin position="12"/>
        <end position="32"/>
    </location>
</feature>
<dbReference type="PANTHER" id="PTHR43394">
    <property type="entry name" value="ATP-DEPENDENT PERMEASE MDL1, MITOCHONDRIAL"/>
    <property type="match status" value="1"/>
</dbReference>
<keyword evidence="6 7" id="KW-0472">Membrane</keyword>
<feature type="transmembrane region" description="Helical" evidence="7">
    <location>
        <begin position="151"/>
        <end position="169"/>
    </location>
</feature>
<comment type="caution">
    <text evidence="10">The sequence shown here is derived from an EMBL/GenBank/DDBJ whole genome shotgun (WGS) entry which is preliminary data.</text>
</comment>
<evidence type="ECO:0000256" key="2">
    <source>
        <dbReference type="ARBA" id="ARBA00022692"/>
    </source>
</evidence>
<feature type="domain" description="ABC transporter" evidence="8">
    <location>
        <begin position="323"/>
        <end position="535"/>
    </location>
</feature>
<sequence>MKVIFQKFKKEVFVTIAILTLIATSQLLTSIVNAEILDYLVKMDMNGFIRETILLVAIFALYLLFTYMLIRYQAFFEQKVVTWLRDRISHAIKNTSYERFYEKNSQTYISWFTSDMEQIRTKAFTPTVEVVGGAISAVFSAVALFMYHWSIVLLTAFCIVLMAVLPALFSGELTAKTMKTSEENEHFSKHVSDLLSGYDTLFVFRKLNYLTHKIHERSVKVGDTQRDFSKTMAKVAVSGGISNLFCQVSVFVLTGYLAYIGEVSIGSIIATTGLSGIIFNVLGNISQKIGSIKSTAPLFEKYELLESAQNNENVDKEDSHTLIEVSDVSFNYGEKVILNHVSLGFNEGQKYAITGESGTGKSTLLNIIAAKLTEYLGEVKFAGVDVKKQSYDELYRQMVYIAQKPHIFTTNIRENVTLTEEYTDEEVWESLEKVGLATIVRNLPQGLDTVLGDGDSNLSGGQLQRIAFARGLIKKPKVFLLDEVSSNLDEKTTIEVLKPILEDKSVTVLWVTHHLPEDLKETIDQTIQMSELNHVN</sequence>
<protein>
    <submittedName>
        <fullName evidence="10">ABC transporter, ATP-binding protein</fullName>
    </submittedName>
</protein>
<accession>C8NGV4</accession>
<feature type="transmembrane region" description="Helical" evidence="7">
    <location>
        <begin position="265"/>
        <end position="283"/>
    </location>
</feature>
<dbReference type="EMBL" id="ACKZ01000020">
    <property type="protein sequence ID" value="EEW36931.1"/>
    <property type="molecule type" value="Genomic_DNA"/>
</dbReference>